<accession>A0A1M6G906</accession>
<dbReference type="Pfam" id="PF12725">
    <property type="entry name" value="DUF3810"/>
    <property type="match status" value="1"/>
</dbReference>
<dbReference type="OrthoDB" id="1048788at2"/>
<dbReference type="InterPro" id="IPR024294">
    <property type="entry name" value="DUF3810"/>
</dbReference>
<keyword evidence="1" id="KW-0812">Transmembrane</keyword>
<feature type="transmembrane region" description="Helical" evidence="1">
    <location>
        <begin position="7"/>
        <end position="26"/>
    </location>
</feature>
<name>A0A1M6G906_9FIRM</name>
<proteinExistence type="predicted"/>
<feature type="transmembrane region" description="Helical" evidence="1">
    <location>
        <begin position="94"/>
        <end position="111"/>
    </location>
</feature>
<protein>
    <recommendedName>
        <fullName evidence="4">DUF3810 domain-containing protein</fullName>
    </recommendedName>
</protein>
<sequence>MNKVTKRISLSIFILIITYTVNLLAGQNTALVETYYSRMIYPKVSLFLSGVFGFIDVSSGEVIILVALIFIVLKVGAFLSNPSKEKLVDETSKLLMTASMVYMMFWMLWGLNNYRMPLESNFDYEIEEVSIEQLEETAVYLLDNIKYLESHLEFDENNLPVYKGNLDDIRKNSRSYFNRIAAVSDYLAVGIYSKPKAMYFSEIMSQLNYTGIYNPFTAESNLNVNIPKYKIPFVASHEIAHQRGYAGEKEANCLAFISCVESGDYYFEYSGYLSGLVYVTNAIYREDKELYFEIRDMYSENLEAVLKDNYDYWENYRGIASEIGEKNNDRFLKSTGQLEGTRSYGLVVDYLAAYVKNENHKNVDLVKK</sequence>
<dbReference type="STRING" id="1121476.SAMN02745751_01653"/>
<reference evidence="2 3" key="1">
    <citation type="submission" date="2016-11" db="EMBL/GenBank/DDBJ databases">
        <authorList>
            <person name="Jaros S."/>
            <person name="Januszkiewicz K."/>
            <person name="Wedrychowicz H."/>
        </authorList>
    </citation>
    <scope>NUCLEOTIDE SEQUENCE [LARGE SCALE GENOMIC DNA]</scope>
    <source>
        <strain evidence="2 3">DSM 17477</strain>
    </source>
</reference>
<gene>
    <name evidence="2" type="ORF">SAMN02745751_01653</name>
</gene>
<feature type="transmembrane region" description="Helical" evidence="1">
    <location>
        <begin position="46"/>
        <end position="73"/>
    </location>
</feature>
<keyword evidence="3" id="KW-1185">Reference proteome</keyword>
<evidence type="ECO:0008006" key="4">
    <source>
        <dbReference type="Google" id="ProtNLM"/>
    </source>
</evidence>
<evidence type="ECO:0000256" key="1">
    <source>
        <dbReference type="SAM" id="Phobius"/>
    </source>
</evidence>
<dbReference type="RefSeq" id="WP_073049116.1">
    <property type="nucleotide sequence ID" value="NZ_FQZL01000010.1"/>
</dbReference>
<organism evidence="2 3">
    <name type="scientific">Dethiosulfatibacter aminovorans DSM 17477</name>
    <dbReference type="NCBI Taxonomy" id="1121476"/>
    <lineage>
        <taxon>Bacteria</taxon>
        <taxon>Bacillati</taxon>
        <taxon>Bacillota</taxon>
        <taxon>Tissierellia</taxon>
        <taxon>Dethiosulfatibacter</taxon>
    </lineage>
</organism>
<evidence type="ECO:0000313" key="2">
    <source>
        <dbReference type="EMBL" id="SHJ06431.1"/>
    </source>
</evidence>
<keyword evidence="1" id="KW-1133">Transmembrane helix</keyword>
<dbReference type="Proteomes" id="UP000184052">
    <property type="component" value="Unassembled WGS sequence"/>
</dbReference>
<keyword evidence="1" id="KW-0472">Membrane</keyword>
<evidence type="ECO:0000313" key="3">
    <source>
        <dbReference type="Proteomes" id="UP000184052"/>
    </source>
</evidence>
<dbReference type="AlphaFoldDB" id="A0A1M6G906"/>
<dbReference type="EMBL" id="FQZL01000010">
    <property type="protein sequence ID" value="SHJ06431.1"/>
    <property type="molecule type" value="Genomic_DNA"/>
</dbReference>